<dbReference type="Gene3D" id="3.10.105.10">
    <property type="entry name" value="Dipeptide-binding Protein, Domain 3"/>
    <property type="match status" value="1"/>
</dbReference>
<comment type="caution">
    <text evidence="2">The sequence shown here is derived from an EMBL/GenBank/DDBJ whole genome shotgun (WGS) entry which is preliminary data.</text>
</comment>
<dbReference type="SUPFAM" id="SSF53850">
    <property type="entry name" value="Periplasmic binding protein-like II"/>
    <property type="match status" value="1"/>
</dbReference>
<feature type="domain" description="Solute-binding protein family 5" evidence="1">
    <location>
        <begin position="78"/>
        <end position="457"/>
    </location>
</feature>
<dbReference type="RefSeq" id="WP_107299219.1">
    <property type="nucleotide sequence ID" value="NZ_PYMB01000007.1"/>
</dbReference>
<evidence type="ECO:0000313" key="2">
    <source>
        <dbReference type="EMBL" id="PSW11537.1"/>
    </source>
</evidence>
<protein>
    <submittedName>
        <fullName evidence="2">Peptide ABC transporter substrate-binding protein SapA</fullName>
    </submittedName>
</protein>
<dbReference type="PANTHER" id="PTHR30290:SF28">
    <property type="entry name" value="ABC TRANSPORTER PERIPLASMIC-BINDING PROTEIN SAPA-RELATED"/>
    <property type="match status" value="1"/>
</dbReference>
<dbReference type="EMBL" id="PYMB01000007">
    <property type="protein sequence ID" value="PSW11537.1"/>
    <property type="molecule type" value="Genomic_DNA"/>
</dbReference>
<dbReference type="OrthoDB" id="9801912at2"/>
<dbReference type="GO" id="GO:1904680">
    <property type="term" value="F:peptide transmembrane transporter activity"/>
    <property type="evidence" value="ECO:0007669"/>
    <property type="project" value="TreeGrafter"/>
</dbReference>
<proteinExistence type="predicted"/>
<reference evidence="2 3" key="1">
    <citation type="submission" date="2018-03" db="EMBL/GenBank/DDBJ databases">
        <title>Whole genome sequencing of Histamine producing bacteria.</title>
        <authorList>
            <person name="Butler K."/>
        </authorList>
    </citation>
    <scope>NUCLEOTIDE SEQUENCE [LARGE SCALE GENOMIC DNA]</scope>
    <source>
        <strain evidence="2 3">DSM 19138</strain>
    </source>
</reference>
<gene>
    <name evidence="2" type="ORF">C9J01_16455</name>
</gene>
<dbReference type="InterPro" id="IPR030678">
    <property type="entry name" value="Peptide/Ni-bd"/>
</dbReference>
<dbReference type="InterPro" id="IPR039424">
    <property type="entry name" value="SBP_5"/>
</dbReference>
<dbReference type="PIRSF" id="PIRSF002741">
    <property type="entry name" value="MppA"/>
    <property type="match status" value="1"/>
</dbReference>
<accession>A0A2T3NC40</accession>
<dbReference type="InterPro" id="IPR000914">
    <property type="entry name" value="SBP_5_dom"/>
</dbReference>
<evidence type="ECO:0000313" key="3">
    <source>
        <dbReference type="Proteomes" id="UP000241346"/>
    </source>
</evidence>
<dbReference type="PANTHER" id="PTHR30290">
    <property type="entry name" value="PERIPLASMIC BINDING COMPONENT OF ABC TRANSPORTER"/>
    <property type="match status" value="1"/>
</dbReference>
<dbReference type="AlphaFoldDB" id="A0A2T3NC40"/>
<dbReference type="GO" id="GO:0015833">
    <property type="term" value="P:peptide transport"/>
    <property type="evidence" value="ECO:0007669"/>
    <property type="project" value="TreeGrafter"/>
</dbReference>
<dbReference type="CDD" id="cd08493">
    <property type="entry name" value="PBP2_DppA_like"/>
    <property type="match status" value="1"/>
</dbReference>
<dbReference type="GO" id="GO:0043190">
    <property type="term" value="C:ATP-binding cassette (ABC) transporter complex"/>
    <property type="evidence" value="ECO:0007669"/>
    <property type="project" value="InterPro"/>
</dbReference>
<sequence length="542" mass="60324">MSAYTRLLLVCVSLAGLIGCSDDPQQDSNIRSRGFVYCGQDKPTTFNPQLIDGGLTADTLAAQLFDRLLLLDPVSHQPLPSLASGWSISDDGLAYTFTLREGIEFQTTDWFTPTRQFNAQDVVFSFKRVIKSDHPFHPVSGGRYPWFDSQGFANLIEDIEVVDPLTVKFTLSRPDNAFLSNLATTYAVIHSQEYAEQTLRAGKPDQLDSLPVGTGPFYLDNYQANDFVRLNRHEGYWLGAAPMEQVVFDIASRGTGTLAKLLSHECDVLSSPVASQLPIISADEDFNLNAQTGMNVAFLALDNNQPELSDIRVRKAINHAINRENLLNSVYYGTGTKARSILPPMSWAYNHGSQALDYDPVKARTLLKEAGFEKNLSLTLWVPLEPRPYNPSPRKTAELIQADLNAVGVKVDIITQDTVNRFSAIDKFNSDLILTGWVADNGDPDNFLRPLLSCDAKQAGLNVANWCNLSFDNLLELASRTPKLNQRLNYYHLAQDILDTEVPIVPLAHGVHFQVHHRSLEGLQMSPFGTRSFSTVFRRSEI</sequence>
<dbReference type="NCBIfam" id="NF011689">
    <property type="entry name" value="PRK15109.1"/>
    <property type="match status" value="1"/>
</dbReference>
<dbReference type="Gene3D" id="3.40.190.10">
    <property type="entry name" value="Periplasmic binding protein-like II"/>
    <property type="match status" value="1"/>
</dbReference>
<organism evidence="2 3">
    <name type="scientific">Photobacterium rosenbergii</name>
    <dbReference type="NCBI Taxonomy" id="294936"/>
    <lineage>
        <taxon>Bacteria</taxon>
        <taxon>Pseudomonadati</taxon>
        <taxon>Pseudomonadota</taxon>
        <taxon>Gammaproteobacteria</taxon>
        <taxon>Vibrionales</taxon>
        <taxon>Vibrionaceae</taxon>
        <taxon>Photobacterium</taxon>
    </lineage>
</organism>
<evidence type="ECO:0000259" key="1">
    <source>
        <dbReference type="Pfam" id="PF00496"/>
    </source>
</evidence>
<dbReference type="PROSITE" id="PS51257">
    <property type="entry name" value="PROKAR_LIPOPROTEIN"/>
    <property type="match status" value="1"/>
</dbReference>
<dbReference type="Proteomes" id="UP000241346">
    <property type="component" value="Unassembled WGS sequence"/>
</dbReference>
<dbReference type="Gene3D" id="3.90.76.10">
    <property type="entry name" value="Dipeptide-binding Protein, Domain 1"/>
    <property type="match status" value="1"/>
</dbReference>
<dbReference type="Pfam" id="PF00496">
    <property type="entry name" value="SBP_bac_5"/>
    <property type="match status" value="1"/>
</dbReference>
<name>A0A2T3NC40_9GAMM</name>
<dbReference type="GO" id="GO:0030288">
    <property type="term" value="C:outer membrane-bounded periplasmic space"/>
    <property type="evidence" value="ECO:0007669"/>
    <property type="project" value="UniProtKB-ARBA"/>
</dbReference>